<evidence type="ECO:0000256" key="5">
    <source>
        <dbReference type="ARBA" id="ARBA00023180"/>
    </source>
</evidence>
<dbReference type="GO" id="GO:0009277">
    <property type="term" value="C:fungal-type cell wall"/>
    <property type="evidence" value="ECO:0007669"/>
    <property type="project" value="UniProtKB-ARBA"/>
</dbReference>
<evidence type="ECO:0000313" key="10">
    <source>
        <dbReference type="Proteomes" id="UP000000709"/>
    </source>
</evidence>
<feature type="compositionally biased region" description="Low complexity" evidence="6">
    <location>
        <begin position="397"/>
        <end position="429"/>
    </location>
</feature>
<evidence type="ECO:0000313" key="9">
    <source>
        <dbReference type="EMBL" id="EGW30374.1"/>
    </source>
</evidence>
<dbReference type="GeneID" id="18871685"/>
<accession>G3ATZ8</accession>
<evidence type="ECO:0000256" key="3">
    <source>
        <dbReference type="ARBA" id="ARBA00022525"/>
    </source>
</evidence>
<evidence type="ECO:0000259" key="8">
    <source>
        <dbReference type="Pfam" id="PF11765"/>
    </source>
</evidence>
<feature type="signal peptide" evidence="7">
    <location>
        <begin position="1"/>
        <end position="17"/>
    </location>
</feature>
<dbReference type="KEGG" id="spaa:SPAPADRAFT_52463"/>
<dbReference type="InterPro" id="IPR021031">
    <property type="entry name" value="Hyphal-reg_cell_wall_N"/>
</dbReference>
<gene>
    <name evidence="9" type="ORF">SPAPADRAFT_52463</name>
</gene>
<dbReference type="AlphaFoldDB" id="G3ATZ8"/>
<keyword evidence="2" id="KW-0134">Cell wall</keyword>
<keyword evidence="4 7" id="KW-0732">Signal</keyword>
<dbReference type="RefSeq" id="XP_007377345.1">
    <property type="nucleotide sequence ID" value="XM_007377283.1"/>
</dbReference>
<proteinExistence type="predicted"/>
<evidence type="ECO:0000256" key="6">
    <source>
        <dbReference type="SAM" id="MobiDB-lite"/>
    </source>
</evidence>
<feature type="region of interest" description="Disordered" evidence="6">
    <location>
        <begin position="301"/>
        <end position="331"/>
    </location>
</feature>
<reference evidence="9 10" key="1">
    <citation type="journal article" date="2011" name="Proc. Natl. Acad. Sci. U.S.A.">
        <title>Comparative genomics of xylose-fermenting fungi for enhanced biofuel production.</title>
        <authorList>
            <person name="Wohlbach D.J."/>
            <person name="Kuo A."/>
            <person name="Sato T.K."/>
            <person name="Potts K.M."/>
            <person name="Salamov A.A."/>
            <person name="LaButti K.M."/>
            <person name="Sun H."/>
            <person name="Clum A."/>
            <person name="Pangilinan J.L."/>
            <person name="Lindquist E.A."/>
            <person name="Lucas S."/>
            <person name="Lapidus A."/>
            <person name="Jin M."/>
            <person name="Gunawan C."/>
            <person name="Balan V."/>
            <person name="Dale B.E."/>
            <person name="Jeffries T.W."/>
            <person name="Zinkel R."/>
            <person name="Barry K.W."/>
            <person name="Grigoriev I.V."/>
            <person name="Gasch A.P."/>
        </authorList>
    </citation>
    <scope>NUCLEOTIDE SEQUENCE [LARGE SCALE GENOMIC DNA]</scope>
    <source>
        <strain evidence="10">NRRL Y-27907 / 11-Y1</strain>
    </source>
</reference>
<feature type="compositionally biased region" description="Low complexity" evidence="6">
    <location>
        <begin position="497"/>
        <end position="515"/>
    </location>
</feature>
<feature type="domain" description="Hyphally-regulated cell wall protein N-terminal" evidence="8">
    <location>
        <begin position="15"/>
        <end position="290"/>
    </location>
</feature>
<dbReference type="EMBL" id="GL996505">
    <property type="protein sequence ID" value="EGW30374.1"/>
    <property type="molecule type" value="Genomic_DNA"/>
</dbReference>
<evidence type="ECO:0000256" key="2">
    <source>
        <dbReference type="ARBA" id="ARBA00022512"/>
    </source>
</evidence>
<feature type="compositionally biased region" description="Low complexity" evidence="6">
    <location>
        <begin position="303"/>
        <end position="327"/>
    </location>
</feature>
<dbReference type="Pfam" id="PF11765">
    <property type="entry name" value="Hyphal_reg_CWP"/>
    <property type="match status" value="1"/>
</dbReference>
<feature type="chain" id="PRO_5003442709" description="Hyphally-regulated cell wall protein N-terminal domain-containing protein" evidence="7">
    <location>
        <begin position="18"/>
        <end position="537"/>
    </location>
</feature>
<feature type="compositionally biased region" description="Polar residues" evidence="6">
    <location>
        <begin position="528"/>
        <end position="537"/>
    </location>
</feature>
<comment type="subcellular location">
    <subcellularLocation>
        <location evidence="1">Secreted</location>
        <location evidence="1">Cell wall</location>
    </subcellularLocation>
</comment>
<protein>
    <recommendedName>
        <fullName evidence="8">Hyphally-regulated cell wall protein N-terminal domain-containing protein</fullName>
    </recommendedName>
</protein>
<dbReference type="Proteomes" id="UP000000709">
    <property type="component" value="Unassembled WGS sequence"/>
</dbReference>
<organism evidence="10">
    <name type="scientific">Spathaspora passalidarum (strain NRRL Y-27907 / 11-Y1)</name>
    <dbReference type="NCBI Taxonomy" id="619300"/>
    <lineage>
        <taxon>Eukaryota</taxon>
        <taxon>Fungi</taxon>
        <taxon>Dikarya</taxon>
        <taxon>Ascomycota</taxon>
        <taxon>Saccharomycotina</taxon>
        <taxon>Pichiomycetes</taxon>
        <taxon>Debaryomycetaceae</taxon>
        <taxon>Spathaspora</taxon>
    </lineage>
</organism>
<evidence type="ECO:0000256" key="7">
    <source>
        <dbReference type="SAM" id="SignalP"/>
    </source>
</evidence>
<evidence type="ECO:0000256" key="1">
    <source>
        <dbReference type="ARBA" id="ARBA00004191"/>
    </source>
</evidence>
<sequence>MRLLIVIVGWFLIGIIALDVSSSSTVTYTNTNLYYQNVLVESSAILSLINTAAFYIPSFSIQSLGQFFLKNFFSSSMQVINMDNKGYVLFDFSAFSSMGSPFTFTTSAKNSGEFIVYGVSLNVVMTGVENTGSMTFWGTGGQVNLNNPTNTGNICFHSVQGTMQNPNGAGCYALYQSYVYANAVRSDFEPYVVFEGINNAFIVQYGNSALHYTLANFGLSNFVIIPIQEYAGYTYNPSGVLTIYSGPNSITLNIGTGYNPNRFRFSLGASYIYFQYLDPAPPEANQGGCSCVLNTNPPPPPVVSTIQSSSSEVQETSSSEEVLTTNSPEESSAIEITTAEETMPIDGTSSGDVFTTNPPEVTSSVVITPEETSPAQSTSIELESTVIEYSTSEEETTSSNLEQTSSSSELLETSSSSEILETTSVESTEIASSSDDQASSTEIEITSSHTEFSLSFEITSSVIESSPEYFSTSDGQVESTPSTTQMEITTSMNEYTEFSSTSIEIEESSSSQATTTEKEATSIEPTEIVTSISEVEE</sequence>
<keyword evidence="10" id="KW-1185">Reference proteome</keyword>
<keyword evidence="3" id="KW-0964">Secreted</keyword>
<evidence type="ECO:0000256" key="4">
    <source>
        <dbReference type="ARBA" id="ARBA00022729"/>
    </source>
</evidence>
<feature type="region of interest" description="Disordered" evidence="6">
    <location>
        <begin position="389"/>
        <end position="444"/>
    </location>
</feature>
<keyword evidence="5" id="KW-0325">Glycoprotein</keyword>
<dbReference type="HOGENOM" id="CLU_507306_0_0_1"/>
<dbReference type="InParanoid" id="G3ATZ8"/>
<feature type="region of interest" description="Disordered" evidence="6">
    <location>
        <begin position="497"/>
        <end position="537"/>
    </location>
</feature>
<name>G3ATZ8_SPAPN</name>